<comment type="caution">
    <text evidence="1">The sequence shown here is derived from an EMBL/GenBank/DDBJ whole genome shotgun (WGS) entry which is preliminary data.</text>
</comment>
<gene>
    <name evidence="1" type="ORF">ENN04_06640</name>
</gene>
<reference evidence="1" key="1">
    <citation type="journal article" date="2020" name="mSystems">
        <title>Genome- and Community-Level Interaction Insights into Carbon Utilization and Element Cycling Functions of Hydrothermarchaeota in Hydrothermal Sediment.</title>
        <authorList>
            <person name="Zhou Z."/>
            <person name="Liu Y."/>
            <person name="Xu W."/>
            <person name="Pan J."/>
            <person name="Luo Z.H."/>
            <person name="Li M."/>
        </authorList>
    </citation>
    <scope>NUCLEOTIDE SEQUENCE [LARGE SCALE GENOMIC DNA]</scope>
    <source>
        <strain evidence="1">SpSt-114</strain>
    </source>
</reference>
<sequence>MAKELRDILPDFVHQMALDLFNESFSPWWKEYLAKYGFILFMLTEIAMSDKKEEEEKAVKYVQEYLDSRDISDWEEYKDLDWLHFHLSRIIKRLHEETEGEGKGIKGVLPDLAKRMAEDFEHEDLDWLEGLALYVEVLGALLTIGMEKEPQKEEKAARLVQAFLNGVDFKSLGKWALLKWLRHQLLGFTRGNTDV</sequence>
<evidence type="ECO:0000313" key="1">
    <source>
        <dbReference type="EMBL" id="HHO74294.1"/>
    </source>
</evidence>
<name>A0A7C5X4Z4_9AQUI</name>
<dbReference type="AlphaFoldDB" id="A0A7C5X4Z4"/>
<dbReference type="EMBL" id="DSAC01000081">
    <property type="protein sequence ID" value="HHO74294.1"/>
    <property type="molecule type" value="Genomic_DNA"/>
</dbReference>
<accession>A0A7C5X4Z4</accession>
<proteinExistence type="predicted"/>
<organism evidence="1">
    <name type="scientific">Thermocrinis ruber</name>
    <dbReference type="NCBI Taxonomy" id="75906"/>
    <lineage>
        <taxon>Bacteria</taxon>
        <taxon>Pseudomonadati</taxon>
        <taxon>Aquificota</taxon>
        <taxon>Aquificia</taxon>
        <taxon>Aquificales</taxon>
        <taxon>Aquificaceae</taxon>
        <taxon>Thermocrinis</taxon>
    </lineage>
</organism>
<protein>
    <submittedName>
        <fullName evidence="1">Uncharacterized protein</fullName>
    </submittedName>
</protein>